<dbReference type="GO" id="GO:0016491">
    <property type="term" value="F:oxidoreductase activity"/>
    <property type="evidence" value="ECO:0007669"/>
    <property type="project" value="InterPro"/>
</dbReference>
<dbReference type="EMBL" id="FUZU01000001">
    <property type="protein sequence ID" value="SKC47723.1"/>
    <property type="molecule type" value="Genomic_DNA"/>
</dbReference>
<reference evidence="3 4" key="1">
    <citation type="submission" date="2017-02" db="EMBL/GenBank/DDBJ databases">
        <authorList>
            <person name="Peterson S.W."/>
        </authorList>
    </citation>
    <scope>NUCLEOTIDE SEQUENCE [LARGE SCALE GENOMIC DNA]</scope>
    <source>
        <strain evidence="3 4">DSM 25262</strain>
    </source>
</reference>
<feature type="transmembrane region" description="Helical" evidence="1">
    <location>
        <begin position="9"/>
        <end position="26"/>
    </location>
</feature>
<dbReference type="SUPFAM" id="SSF52833">
    <property type="entry name" value="Thioredoxin-like"/>
    <property type="match status" value="1"/>
</dbReference>
<dbReference type="RefSeq" id="WP_079685458.1">
    <property type="nucleotide sequence ID" value="NZ_FUZU01000001.1"/>
</dbReference>
<dbReference type="AlphaFoldDB" id="A0A1T5J900"/>
<protein>
    <submittedName>
        <fullName evidence="3">AhpC/TSA family protein</fullName>
    </submittedName>
</protein>
<evidence type="ECO:0000313" key="3">
    <source>
        <dbReference type="EMBL" id="SKC47723.1"/>
    </source>
</evidence>
<dbReference type="STRING" id="688867.SAMN05660236_0868"/>
<gene>
    <name evidence="3" type="ORF">SAMN05660236_0868</name>
</gene>
<dbReference type="Gene3D" id="3.40.30.10">
    <property type="entry name" value="Glutaredoxin"/>
    <property type="match status" value="1"/>
</dbReference>
<dbReference type="Pfam" id="PF00578">
    <property type="entry name" value="AhpC-TSA"/>
    <property type="match status" value="1"/>
</dbReference>
<accession>A0A1T5J900</accession>
<dbReference type="InterPro" id="IPR000866">
    <property type="entry name" value="AhpC/TSA"/>
</dbReference>
<dbReference type="Proteomes" id="UP000190961">
    <property type="component" value="Unassembled WGS sequence"/>
</dbReference>
<feature type="domain" description="Alkyl hydroperoxide reductase subunit C/ Thiol specific antioxidant" evidence="2">
    <location>
        <begin position="40"/>
        <end position="115"/>
    </location>
</feature>
<evidence type="ECO:0000259" key="2">
    <source>
        <dbReference type="Pfam" id="PF00578"/>
    </source>
</evidence>
<keyword evidence="4" id="KW-1185">Reference proteome</keyword>
<evidence type="ECO:0000313" key="4">
    <source>
        <dbReference type="Proteomes" id="UP000190961"/>
    </source>
</evidence>
<evidence type="ECO:0000256" key="1">
    <source>
        <dbReference type="SAM" id="Phobius"/>
    </source>
</evidence>
<sequence length="169" mass="18921">MTRTTLKKFALLSLSGIIVFLLSILIQKISHESEVESLRQSLEDFPLIESDGSQTSSTALCNGTTVLILFNSTCEHCQAEIKDISEHHVLFKETAVALISTEPLEVINAFASDFKLDNLGHFKCYHVSSDDLYKHFGTVAYPEIYIYKNLQLTSHLKGEAKAELILENL</sequence>
<dbReference type="OrthoDB" id="662072at2"/>
<dbReference type="GO" id="GO:0016209">
    <property type="term" value="F:antioxidant activity"/>
    <property type="evidence" value="ECO:0007669"/>
    <property type="project" value="InterPro"/>
</dbReference>
<organism evidence="3 4">
    <name type="scientific">Ohtaekwangia koreensis</name>
    <dbReference type="NCBI Taxonomy" id="688867"/>
    <lineage>
        <taxon>Bacteria</taxon>
        <taxon>Pseudomonadati</taxon>
        <taxon>Bacteroidota</taxon>
        <taxon>Cytophagia</taxon>
        <taxon>Cytophagales</taxon>
        <taxon>Fulvivirgaceae</taxon>
        <taxon>Ohtaekwangia</taxon>
    </lineage>
</organism>
<proteinExistence type="predicted"/>
<keyword evidence="1" id="KW-0812">Transmembrane</keyword>
<keyword evidence="1" id="KW-1133">Transmembrane helix</keyword>
<name>A0A1T5J900_9BACT</name>
<dbReference type="InterPro" id="IPR036249">
    <property type="entry name" value="Thioredoxin-like_sf"/>
</dbReference>
<keyword evidence="1" id="KW-0472">Membrane</keyword>